<dbReference type="PANTHER" id="PTHR30136">
    <property type="entry name" value="HELIX-TURN-HELIX TRANSCRIPTIONAL REGULATOR, ICLR FAMILY"/>
    <property type="match status" value="1"/>
</dbReference>
<gene>
    <name evidence="6" type="ORF">T9R20_01725</name>
</gene>
<dbReference type="RefSeq" id="WP_322410839.1">
    <property type="nucleotide sequence ID" value="NZ_CP139779.1"/>
</dbReference>
<evidence type="ECO:0000313" key="7">
    <source>
        <dbReference type="Proteomes" id="UP001324533"/>
    </source>
</evidence>
<evidence type="ECO:0000313" key="6">
    <source>
        <dbReference type="EMBL" id="WQB70702.1"/>
    </source>
</evidence>
<dbReference type="SUPFAM" id="SSF46785">
    <property type="entry name" value="Winged helix' DNA-binding domain"/>
    <property type="match status" value="1"/>
</dbReference>
<dbReference type="SMART" id="SM00346">
    <property type="entry name" value="HTH_ICLR"/>
    <property type="match status" value="1"/>
</dbReference>
<evidence type="ECO:0000259" key="4">
    <source>
        <dbReference type="PROSITE" id="PS51077"/>
    </source>
</evidence>
<dbReference type="Pfam" id="PF01614">
    <property type="entry name" value="IclR_C"/>
    <property type="match status" value="1"/>
</dbReference>
<reference evidence="6 7" key="1">
    <citation type="submission" date="2023-06" db="EMBL/GenBank/DDBJ databases">
        <title>Rock-solubilizing bacteria, Microbacterium invictum, promotes re-establishment of vegetation in rocky wasteland by accelerating rock bio-weathering and reshaping soil bacterial community.</title>
        <authorList>
            <person name="Liu C."/>
        </authorList>
    </citation>
    <scope>NUCLEOTIDE SEQUENCE [LARGE SCALE GENOMIC DNA]</scope>
    <source>
        <strain evidence="6 7">X-18</strain>
    </source>
</reference>
<dbReference type="InterPro" id="IPR050707">
    <property type="entry name" value="HTH_MetabolicPath_Reg"/>
</dbReference>
<dbReference type="PROSITE" id="PS51077">
    <property type="entry name" value="HTH_ICLR"/>
    <property type="match status" value="1"/>
</dbReference>
<organism evidence="6 7">
    <name type="scientific">Microbacterium invictum</name>
    <dbReference type="NCBI Taxonomy" id="515415"/>
    <lineage>
        <taxon>Bacteria</taxon>
        <taxon>Bacillati</taxon>
        <taxon>Actinomycetota</taxon>
        <taxon>Actinomycetes</taxon>
        <taxon>Micrococcales</taxon>
        <taxon>Microbacteriaceae</taxon>
        <taxon>Microbacterium</taxon>
    </lineage>
</organism>
<dbReference type="InterPro" id="IPR014757">
    <property type="entry name" value="Tscrpt_reg_IclR_C"/>
</dbReference>
<dbReference type="PANTHER" id="PTHR30136:SF24">
    <property type="entry name" value="HTH-TYPE TRANSCRIPTIONAL REPRESSOR ALLR"/>
    <property type="match status" value="1"/>
</dbReference>
<evidence type="ECO:0000256" key="2">
    <source>
        <dbReference type="ARBA" id="ARBA00023125"/>
    </source>
</evidence>
<dbReference type="InterPro" id="IPR036390">
    <property type="entry name" value="WH_DNA-bd_sf"/>
</dbReference>
<keyword evidence="3" id="KW-0804">Transcription</keyword>
<keyword evidence="7" id="KW-1185">Reference proteome</keyword>
<dbReference type="Pfam" id="PF09339">
    <property type="entry name" value="HTH_IclR"/>
    <property type="match status" value="1"/>
</dbReference>
<evidence type="ECO:0000256" key="3">
    <source>
        <dbReference type="ARBA" id="ARBA00023163"/>
    </source>
</evidence>
<dbReference type="Gene3D" id="3.30.450.40">
    <property type="match status" value="1"/>
</dbReference>
<dbReference type="InterPro" id="IPR029016">
    <property type="entry name" value="GAF-like_dom_sf"/>
</dbReference>
<evidence type="ECO:0000256" key="1">
    <source>
        <dbReference type="ARBA" id="ARBA00023015"/>
    </source>
</evidence>
<accession>A0ABZ0VFZ2</accession>
<keyword evidence="1" id="KW-0805">Transcription regulation</keyword>
<dbReference type="EMBL" id="CP139779">
    <property type="protein sequence ID" value="WQB70702.1"/>
    <property type="molecule type" value="Genomic_DNA"/>
</dbReference>
<proteinExistence type="predicted"/>
<feature type="domain" description="HTH iclR-type" evidence="4">
    <location>
        <begin position="55"/>
        <end position="116"/>
    </location>
</feature>
<dbReference type="PROSITE" id="PS51078">
    <property type="entry name" value="ICLR_ED"/>
    <property type="match status" value="1"/>
</dbReference>
<protein>
    <submittedName>
        <fullName evidence="6">IclR family transcriptional regulator</fullName>
    </submittedName>
</protein>
<dbReference type="Gene3D" id="1.10.10.10">
    <property type="entry name" value="Winged helix-like DNA-binding domain superfamily/Winged helix DNA-binding domain"/>
    <property type="match status" value="1"/>
</dbReference>
<dbReference type="SUPFAM" id="SSF55781">
    <property type="entry name" value="GAF domain-like"/>
    <property type="match status" value="1"/>
</dbReference>
<dbReference type="InterPro" id="IPR036388">
    <property type="entry name" value="WH-like_DNA-bd_sf"/>
</dbReference>
<keyword evidence="2" id="KW-0238">DNA-binding</keyword>
<dbReference type="InterPro" id="IPR005471">
    <property type="entry name" value="Tscrpt_reg_IclR_N"/>
</dbReference>
<feature type="domain" description="IclR-ED" evidence="5">
    <location>
        <begin position="117"/>
        <end position="294"/>
    </location>
</feature>
<name>A0ABZ0VFZ2_9MICO</name>
<dbReference type="Proteomes" id="UP001324533">
    <property type="component" value="Chromosome"/>
</dbReference>
<sequence>MSVLFRPVRPGDAAGVSFADSGDVVMPVLPLDGILISDLSHAWLGALSKGGVLSDAVSSRALRILGTFDARHRRQTLTEIAARSGLALSTTHRFVKVLAEWGALHREEDRRYSVGRRIWRLGLLADVQQDIRKISAPFLQDLYGTTREVVFLAVRQEASALYIERIAGVSSPPLHAQVGDRLPLHATGVGKVLLAYAPDDVVAHVARAMARYTPFTVRDELALRRELEAVRTRGFARTREELGLGSASIAVPIQNSAGSAIAALGLVSSHVRKDLSRLLPAMQVTAQGISRSLP</sequence>
<evidence type="ECO:0000259" key="5">
    <source>
        <dbReference type="PROSITE" id="PS51078"/>
    </source>
</evidence>